<organism evidence="3 4">
    <name type="scientific">Prorocentrum cordatum</name>
    <dbReference type="NCBI Taxonomy" id="2364126"/>
    <lineage>
        <taxon>Eukaryota</taxon>
        <taxon>Sar</taxon>
        <taxon>Alveolata</taxon>
        <taxon>Dinophyceae</taxon>
        <taxon>Prorocentrales</taxon>
        <taxon>Prorocentraceae</taxon>
        <taxon>Prorocentrum</taxon>
    </lineage>
</organism>
<feature type="chain" id="PRO_5045823534" description="Phospholipase B-like" evidence="2">
    <location>
        <begin position="25"/>
        <end position="136"/>
    </location>
</feature>
<accession>A0ABN9PZ35</accession>
<feature type="region of interest" description="Disordered" evidence="1">
    <location>
        <begin position="107"/>
        <end position="136"/>
    </location>
</feature>
<name>A0ABN9PZ35_9DINO</name>
<evidence type="ECO:0000313" key="4">
    <source>
        <dbReference type="Proteomes" id="UP001189429"/>
    </source>
</evidence>
<keyword evidence="2" id="KW-0732">Signal</keyword>
<protein>
    <recommendedName>
        <fullName evidence="5">Phospholipase B-like</fullName>
    </recommendedName>
</protein>
<comment type="caution">
    <text evidence="3">The sequence shown here is derived from an EMBL/GenBank/DDBJ whole genome shotgun (WGS) entry which is preliminary data.</text>
</comment>
<sequence length="136" mass="13699">MKQPPRWRALLAPWLALPAAGAAAGHAAERGGGPAGPAALVSWQRLPHEWDRGPASELPAAGDGGHAPVAAALRAPAPPAAARRPVSRLSAVSGEAFADMLVAAVGRGAGQQDDHDTRGVLDPVAPLRGGARRVTA</sequence>
<keyword evidence="4" id="KW-1185">Reference proteome</keyword>
<dbReference type="Proteomes" id="UP001189429">
    <property type="component" value="Unassembled WGS sequence"/>
</dbReference>
<evidence type="ECO:0000256" key="2">
    <source>
        <dbReference type="SAM" id="SignalP"/>
    </source>
</evidence>
<dbReference type="EMBL" id="CAUYUJ010001980">
    <property type="protein sequence ID" value="CAK0798601.1"/>
    <property type="molecule type" value="Genomic_DNA"/>
</dbReference>
<feature type="signal peptide" evidence="2">
    <location>
        <begin position="1"/>
        <end position="24"/>
    </location>
</feature>
<proteinExistence type="predicted"/>
<feature type="region of interest" description="Disordered" evidence="1">
    <location>
        <begin position="50"/>
        <end position="69"/>
    </location>
</feature>
<evidence type="ECO:0000256" key="1">
    <source>
        <dbReference type="SAM" id="MobiDB-lite"/>
    </source>
</evidence>
<evidence type="ECO:0008006" key="5">
    <source>
        <dbReference type="Google" id="ProtNLM"/>
    </source>
</evidence>
<gene>
    <name evidence="3" type="ORF">PCOR1329_LOCUS7310</name>
</gene>
<evidence type="ECO:0000313" key="3">
    <source>
        <dbReference type="EMBL" id="CAK0798601.1"/>
    </source>
</evidence>
<reference evidence="3" key="1">
    <citation type="submission" date="2023-10" db="EMBL/GenBank/DDBJ databases">
        <authorList>
            <person name="Chen Y."/>
            <person name="Shah S."/>
            <person name="Dougan E. K."/>
            <person name="Thang M."/>
            <person name="Chan C."/>
        </authorList>
    </citation>
    <scope>NUCLEOTIDE SEQUENCE [LARGE SCALE GENOMIC DNA]</scope>
</reference>